<protein>
    <submittedName>
        <fullName evidence="1">Uncharacterized protein</fullName>
    </submittedName>
</protein>
<dbReference type="EMBL" id="MSTI01000145">
    <property type="protein sequence ID" value="OLV16364.1"/>
    <property type="molecule type" value="Genomic_DNA"/>
</dbReference>
<organism evidence="1 2">
    <name type="scientific">Deinococcus marmoris</name>
    <dbReference type="NCBI Taxonomy" id="249408"/>
    <lineage>
        <taxon>Bacteria</taxon>
        <taxon>Thermotogati</taxon>
        <taxon>Deinococcota</taxon>
        <taxon>Deinococci</taxon>
        <taxon>Deinococcales</taxon>
        <taxon>Deinococcaceae</taxon>
        <taxon>Deinococcus</taxon>
    </lineage>
</organism>
<sequence>MQDTAQPTTTPALSRTWAAHTTYRECSVVTSTAVYTVTISRTGQGFSAEVNGQPVDVLAADRLLRNADRLELLAEVLPTLGKPAACNLHRELSRLGFKDHYQTAADALGRPVPSLAALSPQDAYTVRDYARGQWGMTA</sequence>
<accession>A0A1U7NTW1</accession>
<dbReference type="OrthoDB" id="70907at2"/>
<proteinExistence type="predicted"/>
<dbReference type="Proteomes" id="UP000186607">
    <property type="component" value="Unassembled WGS sequence"/>
</dbReference>
<gene>
    <name evidence="1" type="ORF">BOO71_0012223</name>
</gene>
<dbReference type="AlphaFoldDB" id="A0A1U7NTW1"/>
<name>A0A1U7NTW1_9DEIO</name>
<reference evidence="1 2" key="1">
    <citation type="submission" date="2017-01" db="EMBL/GenBank/DDBJ databases">
        <title>Genome Analysis of Deinococcus marmoris KOPRI26562.</title>
        <authorList>
            <person name="Kim J.H."/>
            <person name="Oh H.-M."/>
        </authorList>
    </citation>
    <scope>NUCLEOTIDE SEQUENCE [LARGE SCALE GENOMIC DNA]</scope>
    <source>
        <strain evidence="1 2">KOPRI26562</strain>
    </source>
</reference>
<dbReference type="RefSeq" id="WP_075835678.1">
    <property type="nucleotide sequence ID" value="NZ_MSTI01000145.1"/>
</dbReference>
<comment type="caution">
    <text evidence="1">The sequence shown here is derived from an EMBL/GenBank/DDBJ whole genome shotgun (WGS) entry which is preliminary data.</text>
</comment>
<evidence type="ECO:0000313" key="1">
    <source>
        <dbReference type="EMBL" id="OLV16364.1"/>
    </source>
</evidence>
<keyword evidence="2" id="KW-1185">Reference proteome</keyword>
<dbReference type="STRING" id="249408.BOO71_0012223"/>
<evidence type="ECO:0000313" key="2">
    <source>
        <dbReference type="Proteomes" id="UP000186607"/>
    </source>
</evidence>